<comment type="similarity">
    <text evidence="2">Belongs to the SusD family.</text>
</comment>
<dbReference type="PROSITE" id="PS51257">
    <property type="entry name" value="PROKAR_LIPOPROTEIN"/>
    <property type="match status" value="1"/>
</dbReference>
<dbReference type="SUPFAM" id="SSF48452">
    <property type="entry name" value="TPR-like"/>
    <property type="match status" value="1"/>
</dbReference>
<dbReference type="Pfam" id="PF14322">
    <property type="entry name" value="SusD-like_3"/>
    <property type="match status" value="1"/>
</dbReference>
<dbReference type="CDD" id="cd08977">
    <property type="entry name" value="SusD"/>
    <property type="match status" value="1"/>
</dbReference>
<evidence type="ECO:0000256" key="3">
    <source>
        <dbReference type="ARBA" id="ARBA00022729"/>
    </source>
</evidence>
<dbReference type="RefSeq" id="WP_150415995.1">
    <property type="nucleotide sequence ID" value="NZ_VYQF01000005.1"/>
</dbReference>
<organism evidence="8 9">
    <name type="scientific">Ginsengibacter hankyongi</name>
    <dbReference type="NCBI Taxonomy" id="2607284"/>
    <lineage>
        <taxon>Bacteria</taxon>
        <taxon>Pseudomonadati</taxon>
        <taxon>Bacteroidota</taxon>
        <taxon>Chitinophagia</taxon>
        <taxon>Chitinophagales</taxon>
        <taxon>Chitinophagaceae</taxon>
        <taxon>Ginsengibacter</taxon>
    </lineage>
</organism>
<comment type="subcellular location">
    <subcellularLocation>
        <location evidence="1">Cell outer membrane</location>
    </subcellularLocation>
</comment>
<evidence type="ECO:0000313" key="9">
    <source>
        <dbReference type="Proteomes" id="UP000326903"/>
    </source>
</evidence>
<proteinExistence type="inferred from homology"/>
<comment type="caution">
    <text evidence="8">The sequence shown here is derived from an EMBL/GenBank/DDBJ whole genome shotgun (WGS) entry which is preliminary data.</text>
</comment>
<name>A0A5J5IE15_9BACT</name>
<dbReference type="InterPro" id="IPR012944">
    <property type="entry name" value="SusD_RagB_dom"/>
</dbReference>
<keyword evidence="3" id="KW-0732">Signal</keyword>
<evidence type="ECO:0000256" key="4">
    <source>
        <dbReference type="ARBA" id="ARBA00023136"/>
    </source>
</evidence>
<dbReference type="InterPro" id="IPR011990">
    <property type="entry name" value="TPR-like_helical_dom_sf"/>
</dbReference>
<keyword evidence="4" id="KW-0472">Membrane</keyword>
<feature type="domain" description="RagB/SusD" evidence="6">
    <location>
        <begin position="365"/>
        <end position="477"/>
    </location>
</feature>
<dbReference type="EMBL" id="VYQF01000005">
    <property type="protein sequence ID" value="KAA9037761.1"/>
    <property type="molecule type" value="Genomic_DNA"/>
</dbReference>
<evidence type="ECO:0000259" key="7">
    <source>
        <dbReference type="Pfam" id="PF14322"/>
    </source>
</evidence>
<reference evidence="8 9" key="1">
    <citation type="submission" date="2019-09" db="EMBL/GenBank/DDBJ databases">
        <title>Draft genome sequence of Ginsengibacter sp. BR5-29.</title>
        <authorList>
            <person name="Im W.-T."/>
        </authorList>
    </citation>
    <scope>NUCLEOTIDE SEQUENCE [LARGE SCALE GENOMIC DNA]</scope>
    <source>
        <strain evidence="8 9">BR5-29</strain>
    </source>
</reference>
<evidence type="ECO:0000256" key="1">
    <source>
        <dbReference type="ARBA" id="ARBA00004442"/>
    </source>
</evidence>
<dbReference type="Gene3D" id="1.25.40.390">
    <property type="match status" value="1"/>
</dbReference>
<protein>
    <submittedName>
        <fullName evidence="8">RagB/SusD family nutrient uptake outer membrane protein</fullName>
    </submittedName>
</protein>
<dbReference type="AlphaFoldDB" id="A0A5J5IE15"/>
<dbReference type="Pfam" id="PF07980">
    <property type="entry name" value="SusD_RagB"/>
    <property type="match status" value="1"/>
</dbReference>
<keyword evidence="5" id="KW-0998">Cell outer membrane</keyword>
<evidence type="ECO:0000256" key="2">
    <source>
        <dbReference type="ARBA" id="ARBA00006275"/>
    </source>
</evidence>
<feature type="domain" description="SusD-like N-terminal" evidence="7">
    <location>
        <begin position="120"/>
        <end position="246"/>
    </location>
</feature>
<dbReference type="GO" id="GO:0009279">
    <property type="term" value="C:cell outer membrane"/>
    <property type="evidence" value="ECO:0007669"/>
    <property type="project" value="UniProtKB-SubCell"/>
</dbReference>
<sequence>MTKQNLILKLFFPIVVVASILGISCKKYIYQGPITSTYGAEFWTSQQSVEQATAAMYGQLRADFVTADNSSPGLFFLAGDYVSGSFFNASRQDYRPLTASRNPFGTGPFNFNYAPYNHGMHDWSRFYQLIAQCNLILQNVPDMPTSLFGSENKKNAYLGEALFMKSFTYFYIIRIWGDPVFVEKTYNGADYGNIAPIARSPEADVLDSCISYLTKATSYLEYTAGDPSKSIRANKGSALALLAHIYAWKHDYANAHKTCLELINNGGYSLEPMSSYKNIWAGEFSSESIFEISMLFNPTDPNFKGQGAWAEARFDFFATFLKGPIINNLRSQSWVSPYDFIQNLYDTTNDARFKTILSFVPPSGSDEIGYMLEKYTNFKYAEPGTETSPYINNNLVVFRLSDIILLDAEALASTGDLAGAAADLAQTENRAGISSYSNPTNQFEMLNEIIDERGRELIGEGQWYFDLIRTEPAIGRLVLYGYPRDRVTPANKGYYWPLDMPLLFPQDNLLTQNPWWASHTL</sequence>
<accession>A0A5J5IE15</accession>
<dbReference type="InterPro" id="IPR033985">
    <property type="entry name" value="SusD-like_N"/>
</dbReference>
<keyword evidence="9" id="KW-1185">Reference proteome</keyword>
<gene>
    <name evidence="8" type="ORF">FW778_16870</name>
</gene>
<evidence type="ECO:0000256" key="5">
    <source>
        <dbReference type="ARBA" id="ARBA00023237"/>
    </source>
</evidence>
<evidence type="ECO:0000313" key="8">
    <source>
        <dbReference type="EMBL" id="KAA9037761.1"/>
    </source>
</evidence>
<dbReference type="Proteomes" id="UP000326903">
    <property type="component" value="Unassembled WGS sequence"/>
</dbReference>
<evidence type="ECO:0000259" key="6">
    <source>
        <dbReference type="Pfam" id="PF07980"/>
    </source>
</evidence>